<organism evidence="2">
    <name type="scientific">marine metagenome</name>
    <dbReference type="NCBI Taxonomy" id="408172"/>
    <lineage>
        <taxon>unclassified sequences</taxon>
        <taxon>metagenomes</taxon>
        <taxon>ecological metagenomes</taxon>
    </lineage>
</organism>
<evidence type="ECO:0000259" key="1">
    <source>
        <dbReference type="Pfam" id="PF08818"/>
    </source>
</evidence>
<accession>A0A382SQ43</accession>
<dbReference type="SUPFAM" id="SSF159888">
    <property type="entry name" value="YdhG-like"/>
    <property type="match status" value="1"/>
</dbReference>
<dbReference type="EMBL" id="UINC01130551">
    <property type="protein sequence ID" value="SVD11682.1"/>
    <property type="molecule type" value="Genomic_DNA"/>
</dbReference>
<dbReference type="Pfam" id="PF08818">
    <property type="entry name" value="DUF1801"/>
    <property type="match status" value="1"/>
</dbReference>
<dbReference type="AlphaFoldDB" id="A0A382SQ43"/>
<gene>
    <name evidence="2" type="ORF">METZ01_LOCUS364536</name>
</gene>
<protein>
    <recommendedName>
        <fullName evidence="1">YdhG-like domain-containing protein</fullName>
    </recommendedName>
</protein>
<dbReference type="Gene3D" id="3.90.1150.200">
    <property type="match status" value="1"/>
</dbReference>
<feature type="domain" description="YdhG-like" evidence="1">
    <location>
        <begin position="25"/>
        <end position="115"/>
    </location>
</feature>
<proteinExistence type="predicted"/>
<reference evidence="2" key="1">
    <citation type="submission" date="2018-05" db="EMBL/GenBank/DDBJ databases">
        <authorList>
            <person name="Lanie J.A."/>
            <person name="Ng W.-L."/>
            <person name="Kazmierczak K.M."/>
            <person name="Andrzejewski T.M."/>
            <person name="Davidsen T.M."/>
            <person name="Wayne K.J."/>
            <person name="Tettelin H."/>
            <person name="Glass J.I."/>
            <person name="Rusch D."/>
            <person name="Podicherti R."/>
            <person name="Tsui H.-C.T."/>
            <person name="Winkler M.E."/>
        </authorList>
    </citation>
    <scope>NUCLEOTIDE SEQUENCE</scope>
</reference>
<sequence length="118" mass="12904">MNKRADYGNNADGWFAALDDSIAPVATELRSLIQKAAPDATECIKWGMPNYEKDGSICAIRTGKEFVALQFGPIGTSLEDSDGLLEGTGKAMRHVKIRSKTNLKKRLFTSWIKQAAKG</sequence>
<name>A0A382SQ43_9ZZZZ</name>
<dbReference type="InterPro" id="IPR014922">
    <property type="entry name" value="YdhG-like"/>
</dbReference>
<evidence type="ECO:0000313" key="2">
    <source>
        <dbReference type="EMBL" id="SVD11682.1"/>
    </source>
</evidence>